<comment type="caution">
    <text evidence="5">The sequence shown here is derived from an EMBL/GenBank/DDBJ whole genome shotgun (WGS) entry which is preliminary data.</text>
</comment>
<dbReference type="PROSITE" id="PS50937">
    <property type="entry name" value="HTH_MERR_2"/>
    <property type="match status" value="1"/>
</dbReference>
<protein>
    <submittedName>
        <fullName evidence="5">Mercuric resistance operon regulatory protein</fullName>
    </submittedName>
</protein>
<dbReference type="PANTHER" id="PTHR30204:SF69">
    <property type="entry name" value="MERR-FAMILY TRANSCRIPTIONAL REGULATOR"/>
    <property type="match status" value="1"/>
</dbReference>
<gene>
    <name evidence="5" type="primary">merR</name>
    <name evidence="5" type="ORF">PAECIP111802_01509</name>
</gene>
<dbReference type="InterPro" id="IPR000551">
    <property type="entry name" value="MerR-type_HTH_dom"/>
</dbReference>
<accession>A0ABM8VDW0</accession>
<dbReference type="Pfam" id="PF13411">
    <property type="entry name" value="MerR_1"/>
    <property type="match status" value="1"/>
</dbReference>
<keyword evidence="2" id="KW-0804">Transcription</keyword>
<feature type="domain" description="HTH merR-type" evidence="4">
    <location>
        <begin position="2"/>
        <end position="70"/>
    </location>
</feature>
<reference evidence="5 6" key="1">
    <citation type="submission" date="2021-06" db="EMBL/GenBank/DDBJ databases">
        <authorList>
            <person name="Criscuolo A."/>
        </authorList>
    </citation>
    <scope>NUCLEOTIDE SEQUENCE [LARGE SCALE GENOMIC DNA]</scope>
    <source>
        <strain evidence="6">CIP 111802</strain>
    </source>
</reference>
<keyword evidence="3" id="KW-0175">Coiled coil</keyword>
<evidence type="ECO:0000256" key="3">
    <source>
        <dbReference type="SAM" id="Coils"/>
    </source>
</evidence>
<sequence>MNITINEVARLTGVSVRSLRYYEKKKLLIPLRMGNGYRRYNQADVDRIQLIRVYLGLGLGTDDIARFMNCGDTGPDLTDPSVCIHDATVLYENRLKEVRQQMEVLKEQEEKLVQTLNCWNEMLDRLNQGLPVERKEA</sequence>
<evidence type="ECO:0000256" key="2">
    <source>
        <dbReference type="ARBA" id="ARBA00023163"/>
    </source>
</evidence>
<dbReference type="Proteomes" id="UP000730618">
    <property type="component" value="Unassembled WGS sequence"/>
</dbReference>
<name>A0ABM8VDW0_9BACL</name>
<dbReference type="PANTHER" id="PTHR30204">
    <property type="entry name" value="REDOX-CYCLING DRUG-SENSING TRANSCRIPTIONAL ACTIVATOR SOXR"/>
    <property type="match status" value="1"/>
</dbReference>
<evidence type="ECO:0000313" key="5">
    <source>
        <dbReference type="EMBL" id="CAG7628950.1"/>
    </source>
</evidence>
<evidence type="ECO:0000259" key="4">
    <source>
        <dbReference type="PROSITE" id="PS50937"/>
    </source>
</evidence>
<proteinExistence type="predicted"/>
<organism evidence="5 6">
    <name type="scientific">Paenibacillus allorhizosphaerae</name>
    <dbReference type="NCBI Taxonomy" id="2849866"/>
    <lineage>
        <taxon>Bacteria</taxon>
        <taxon>Bacillati</taxon>
        <taxon>Bacillota</taxon>
        <taxon>Bacilli</taxon>
        <taxon>Bacillales</taxon>
        <taxon>Paenibacillaceae</taxon>
        <taxon>Paenibacillus</taxon>
    </lineage>
</organism>
<feature type="coiled-coil region" evidence="3">
    <location>
        <begin position="88"/>
        <end position="115"/>
    </location>
</feature>
<evidence type="ECO:0000313" key="6">
    <source>
        <dbReference type="Proteomes" id="UP000730618"/>
    </source>
</evidence>
<keyword evidence="6" id="KW-1185">Reference proteome</keyword>
<dbReference type="EMBL" id="CAJVCE010000003">
    <property type="protein sequence ID" value="CAG7628950.1"/>
    <property type="molecule type" value="Genomic_DNA"/>
</dbReference>
<keyword evidence="1" id="KW-0805">Transcription regulation</keyword>
<dbReference type="SMART" id="SM00422">
    <property type="entry name" value="HTH_MERR"/>
    <property type="match status" value="1"/>
</dbReference>
<evidence type="ECO:0000256" key="1">
    <source>
        <dbReference type="ARBA" id="ARBA00023015"/>
    </source>
</evidence>
<dbReference type="InterPro" id="IPR047057">
    <property type="entry name" value="MerR_fam"/>
</dbReference>
<dbReference type="RefSeq" id="WP_218097840.1">
    <property type="nucleotide sequence ID" value="NZ_CAJVCE010000003.1"/>
</dbReference>